<reference evidence="1" key="1">
    <citation type="journal article" date="2022" name="Int. J. Mol. Sci.">
        <title>Draft Genome of Tanacetum Coccineum: Genomic Comparison of Closely Related Tanacetum-Family Plants.</title>
        <authorList>
            <person name="Yamashiro T."/>
            <person name="Shiraishi A."/>
            <person name="Nakayama K."/>
            <person name="Satake H."/>
        </authorList>
    </citation>
    <scope>NUCLEOTIDE SEQUENCE</scope>
</reference>
<comment type="caution">
    <text evidence="1">The sequence shown here is derived from an EMBL/GenBank/DDBJ whole genome shotgun (WGS) entry which is preliminary data.</text>
</comment>
<protein>
    <submittedName>
        <fullName evidence="1">Uncharacterized protein</fullName>
    </submittedName>
</protein>
<dbReference type="PANTHER" id="PTHR33067">
    <property type="entry name" value="RNA-DIRECTED DNA POLYMERASE-RELATED"/>
    <property type="match status" value="1"/>
</dbReference>
<keyword evidence="2" id="KW-1185">Reference proteome</keyword>
<gene>
    <name evidence="1" type="ORF">Tco_0682604</name>
</gene>
<dbReference type="PANTHER" id="PTHR33067:SF9">
    <property type="entry name" value="RNA-DIRECTED DNA POLYMERASE"/>
    <property type="match status" value="1"/>
</dbReference>
<accession>A0ABQ4XRW7</accession>
<sequence>MPLSTYLNLGLGELAHTKLTVELADRTVNHPKGIAENILVGIDYFKGRDEKFIFISVKPTSSLIKRVYMLSLREHMELDLEAKLMGETLLLTRSLDPLYGDYIELNDLNEPLELRRNLVDNLEPTIKEGEVVDEPITNIVKTRWNFIVGLDNYPSECDFDRRIYINCAYNLKFSCMIGFEFVHTNFFPNLPINVMSKRFYNTIIKDKIKFKGRNELGNFINVPAFIGNFYVNTNFTVVEDMDPHFDEGMGDVIVGEPFCKASCVEAKRFDGIITIHDEDDSVTYQMV</sequence>
<evidence type="ECO:0000313" key="1">
    <source>
        <dbReference type="EMBL" id="GJS68039.1"/>
    </source>
</evidence>
<proteinExistence type="predicted"/>
<name>A0ABQ4XRW7_9ASTR</name>
<dbReference type="EMBL" id="BQNB010009762">
    <property type="protein sequence ID" value="GJS68039.1"/>
    <property type="molecule type" value="Genomic_DNA"/>
</dbReference>
<organism evidence="1 2">
    <name type="scientific">Tanacetum coccineum</name>
    <dbReference type="NCBI Taxonomy" id="301880"/>
    <lineage>
        <taxon>Eukaryota</taxon>
        <taxon>Viridiplantae</taxon>
        <taxon>Streptophyta</taxon>
        <taxon>Embryophyta</taxon>
        <taxon>Tracheophyta</taxon>
        <taxon>Spermatophyta</taxon>
        <taxon>Magnoliopsida</taxon>
        <taxon>eudicotyledons</taxon>
        <taxon>Gunneridae</taxon>
        <taxon>Pentapetalae</taxon>
        <taxon>asterids</taxon>
        <taxon>campanulids</taxon>
        <taxon>Asterales</taxon>
        <taxon>Asteraceae</taxon>
        <taxon>Asteroideae</taxon>
        <taxon>Anthemideae</taxon>
        <taxon>Anthemidinae</taxon>
        <taxon>Tanacetum</taxon>
    </lineage>
</organism>
<reference evidence="1" key="2">
    <citation type="submission" date="2022-01" db="EMBL/GenBank/DDBJ databases">
        <authorList>
            <person name="Yamashiro T."/>
            <person name="Shiraishi A."/>
            <person name="Satake H."/>
            <person name="Nakayama K."/>
        </authorList>
    </citation>
    <scope>NUCLEOTIDE SEQUENCE</scope>
</reference>
<dbReference type="Proteomes" id="UP001151760">
    <property type="component" value="Unassembled WGS sequence"/>
</dbReference>
<evidence type="ECO:0000313" key="2">
    <source>
        <dbReference type="Proteomes" id="UP001151760"/>
    </source>
</evidence>